<dbReference type="GO" id="GO:0000122">
    <property type="term" value="P:negative regulation of transcription by RNA polymerase II"/>
    <property type="evidence" value="ECO:0007669"/>
    <property type="project" value="TreeGrafter"/>
</dbReference>
<dbReference type="GO" id="GO:0000981">
    <property type="term" value="F:DNA-binding transcription factor activity, RNA polymerase II-specific"/>
    <property type="evidence" value="ECO:0007669"/>
    <property type="project" value="TreeGrafter"/>
</dbReference>
<dbReference type="Proteomes" id="UP001219525">
    <property type="component" value="Unassembled WGS sequence"/>
</dbReference>
<dbReference type="InterPro" id="IPR013088">
    <property type="entry name" value="Znf_NHR/GATA"/>
</dbReference>
<dbReference type="AlphaFoldDB" id="A0AAD6YNK5"/>
<dbReference type="SUPFAM" id="SSF57716">
    <property type="entry name" value="Glucocorticoid receptor-like (DNA-binding domain)"/>
    <property type="match status" value="3"/>
</dbReference>
<keyword evidence="2" id="KW-0479">Metal-binding</keyword>
<keyword evidence="3 6" id="KW-0863">Zinc-finger</keyword>
<evidence type="ECO:0000259" key="8">
    <source>
        <dbReference type="PROSITE" id="PS50114"/>
    </source>
</evidence>
<sequence length="520" mass="55444">MQKLENDNAATPTALPRSPRLSPNVYFLSELEDDVMDGHQAVAPAFGGSTNSNNGSSSSAETDFFEQHGLRVTLRLHVVPPATPPPLPRPPLPARGAGGPHDVLSSVCVPASASVRLPAVQQQQPTKSSNSAPGGVKADCSNCGATPTPLWRRGLNDELNCNACGLYCKLHKRPRSKTMSNSGTGGEGRGQSVRSETVDVMAQCYDCYTTATPLWRKDDEGKTVCNACGLYYKLHGSARPISMKSDVTTTATPLWRKDDDGKTVCNACGLYYKLHGSARPISMKSDVVRKRSRHHARRGGASVISPILAPYSSTNSMTFEATASELSSALGPSQKPAGFGNRYPYHEAYPDALPFASVDVRSELDARANKRRRMSVDSASEPPSSATSYSSYADSYNAVSTPASSHVSGDFPFSRFTAMSYSEGGRTDGNGSSTNGGFEAGLAGLPPPADAPDVRRGASELHAPSDDAAPQLPSQGRWGVFPHPPMLPSDHSHLMGMGMMNVHPAMMYEDVYDATGNMHF</sequence>
<organism evidence="9 10">
    <name type="scientific">Mycena pura</name>
    <dbReference type="NCBI Taxonomy" id="153505"/>
    <lineage>
        <taxon>Eukaryota</taxon>
        <taxon>Fungi</taxon>
        <taxon>Dikarya</taxon>
        <taxon>Basidiomycota</taxon>
        <taxon>Agaricomycotina</taxon>
        <taxon>Agaricomycetes</taxon>
        <taxon>Agaricomycetidae</taxon>
        <taxon>Agaricales</taxon>
        <taxon>Marasmiineae</taxon>
        <taxon>Mycenaceae</taxon>
        <taxon>Mycena</taxon>
    </lineage>
</organism>
<dbReference type="EMBL" id="JARJCW010000005">
    <property type="protein sequence ID" value="KAJ7224569.1"/>
    <property type="molecule type" value="Genomic_DNA"/>
</dbReference>
<dbReference type="GO" id="GO:0000978">
    <property type="term" value="F:RNA polymerase II cis-regulatory region sequence-specific DNA binding"/>
    <property type="evidence" value="ECO:0007669"/>
    <property type="project" value="TreeGrafter"/>
</dbReference>
<evidence type="ECO:0000256" key="2">
    <source>
        <dbReference type="ARBA" id="ARBA00022723"/>
    </source>
</evidence>
<dbReference type="SMART" id="SM00401">
    <property type="entry name" value="ZnF_GATA"/>
    <property type="match status" value="3"/>
</dbReference>
<evidence type="ECO:0000256" key="3">
    <source>
        <dbReference type="ARBA" id="ARBA00022771"/>
    </source>
</evidence>
<feature type="compositionally biased region" description="Polar residues" evidence="7">
    <location>
        <begin position="120"/>
        <end position="132"/>
    </location>
</feature>
<evidence type="ECO:0000313" key="10">
    <source>
        <dbReference type="Proteomes" id="UP001219525"/>
    </source>
</evidence>
<gene>
    <name evidence="9" type="ORF">GGX14DRAFT_651065</name>
</gene>
<feature type="compositionally biased region" description="Basic and acidic residues" evidence="7">
    <location>
        <begin position="452"/>
        <end position="465"/>
    </location>
</feature>
<dbReference type="GO" id="GO:0005634">
    <property type="term" value="C:nucleus"/>
    <property type="evidence" value="ECO:0007669"/>
    <property type="project" value="UniProtKB-SubCell"/>
</dbReference>
<evidence type="ECO:0000256" key="4">
    <source>
        <dbReference type="ARBA" id="ARBA00022833"/>
    </source>
</evidence>
<dbReference type="InterPro" id="IPR039355">
    <property type="entry name" value="Transcription_factor_GATA"/>
</dbReference>
<accession>A0AAD6YNK5</accession>
<dbReference type="GO" id="GO:0045944">
    <property type="term" value="P:positive regulation of transcription by RNA polymerase II"/>
    <property type="evidence" value="ECO:0007669"/>
    <property type="project" value="TreeGrafter"/>
</dbReference>
<evidence type="ECO:0000313" key="9">
    <source>
        <dbReference type="EMBL" id="KAJ7224569.1"/>
    </source>
</evidence>
<proteinExistence type="predicted"/>
<dbReference type="Pfam" id="PF00320">
    <property type="entry name" value="GATA"/>
    <property type="match status" value="3"/>
</dbReference>
<dbReference type="Gene3D" id="3.30.50.10">
    <property type="entry name" value="Erythroid Transcription Factor GATA-1, subunit A"/>
    <property type="match status" value="3"/>
</dbReference>
<dbReference type="PANTHER" id="PTHR10071">
    <property type="entry name" value="TRANSCRIPTION FACTOR GATA FAMILY MEMBER"/>
    <property type="match status" value="1"/>
</dbReference>
<feature type="region of interest" description="Disordered" evidence="7">
    <location>
        <begin position="42"/>
        <end position="62"/>
    </location>
</feature>
<name>A0AAD6YNK5_9AGAR</name>
<evidence type="ECO:0000256" key="6">
    <source>
        <dbReference type="PROSITE-ProRule" id="PRU00094"/>
    </source>
</evidence>
<feature type="domain" description="GATA-type" evidence="8">
    <location>
        <begin position="203"/>
        <end position="251"/>
    </location>
</feature>
<comment type="subcellular location">
    <subcellularLocation>
        <location evidence="1">Nucleus</location>
    </subcellularLocation>
</comment>
<feature type="domain" description="GATA-type" evidence="8">
    <location>
        <begin position="139"/>
        <end position="189"/>
    </location>
</feature>
<feature type="compositionally biased region" description="Low complexity" evidence="7">
    <location>
        <begin position="47"/>
        <end position="59"/>
    </location>
</feature>
<dbReference type="PANTHER" id="PTHR10071:SF281">
    <property type="entry name" value="BOX A-BINDING FACTOR-RELATED"/>
    <property type="match status" value="1"/>
</dbReference>
<evidence type="ECO:0000256" key="1">
    <source>
        <dbReference type="ARBA" id="ARBA00004123"/>
    </source>
</evidence>
<feature type="region of interest" description="Disordered" evidence="7">
    <location>
        <begin position="118"/>
        <end position="137"/>
    </location>
</feature>
<dbReference type="GO" id="GO:0008270">
    <property type="term" value="F:zinc ion binding"/>
    <property type="evidence" value="ECO:0007669"/>
    <property type="project" value="UniProtKB-KW"/>
</dbReference>
<feature type="compositionally biased region" description="Low complexity" evidence="7">
    <location>
        <begin position="378"/>
        <end position="391"/>
    </location>
</feature>
<feature type="domain" description="GATA-type" evidence="8">
    <location>
        <begin position="249"/>
        <end position="291"/>
    </location>
</feature>
<feature type="region of interest" description="Disordered" evidence="7">
    <location>
        <begin position="1"/>
        <end position="23"/>
    </location>
</feature>
<dbReference type="PRINTS" id="PR00619">
    <property type="entry name" value="GATAZNFINGER"/>
</dbReference>
<feature type="region of interest" description="Disordered" evidence="7">
    <location>
        <begin position="424"/>
        <end position="484"/>
    </location>
</feature>
<dbReference type="PROSITE" id="PS50114">
    <property type="entry name" value="GATA_ZN_FINGER_2"/>
    <property type="match status" value="3"/>
</dbReference>
<evidence type="ECO:0000256" key="7">
    <source>
        <dbReference type="SAM" id="MobiDB-lite"/>
    </source>
</evidence>
<protein>
    <recommendedName>
        <fullName evidence="8">GATA-type domain-containing protein</fullName>
    </recommendedName>
</protein>
<dbReference type="PROSITE" id="PS00344">
    <property type="entry name" value="GATA_ZN_FINGER_1"/>
    <property type="match status" value="1"/>
</dbReference>
<dbReference type="CDD" id="cd00202">
    <property type="entry name" value="ZnF_GATA"/>
    <property type="match status" value="3"/>
</dbReference>
<reference evidence="9" key="1">
    <citation type="submission" date="2023-03" db="EMBL/GenBank/DDBJ databases">
        <title>Massive genome expansion in bonnet fungi (Mycena s.s.) driven by repeated elements and novel gene families across ecological guilds.</title>
        <authorList>
            <consortium name="Lawrence Berkeley National Laboratory"/>
            <person name="Harder C.B."/>
            <person name="Miyauchi S."/>
            <person name="Viragh M."/>
            <person name="Kuo A."/>
            <person name="Thoen E."/>
            <person name="Andreopoulos B."/>
            <person name="Lu D."/>
            <person name="Skrede I."/>
            <person name="Drula E."/>
            <person name="Henrissat B."/>
            <person name="Morin E."/>
            <person name="Kohler A."/>
            <person name="Barry K."/>
            <person name="LaButti K."/>
            <person name="Morin E."/>
            <person name="Salamov A."/>
            <person name="Lipzen A."/>
            <person name="Mereny Z."/>
            <person name="Hegedus B."/>
            <person name="Baldrian P."/>
            <person name="Stursova M."/>
            <person name="Weitz H."/>
            <person name="Taylor A."/>
            <person name="Grigoriev I.V."/>
            <person name="Nagy L.G."/>
            <person name="Martin F."/>
            <person name="Kauserud H."/>
        </authorList>
    </citation>
    <scope>NUCLEOTIDE SEQUENCE</scope>
    <source>
        <strain evidence="9">9144</strain>
    </source>
</reference>
<keyword evidence="4" id="KW-0862">Zinc</keyword>
<dbReference type="InterPro" id="IPR000679">
    <property type="entry name" value="Znf_GATA"/>
</dbReference>
<feature type="region of interest" description="Disordered" evidence="7">
    <location>
        <begin position="368"/>
        <end position="391"/>
    </location>
</feature>
<keyword evidence="10" id="KW-1185">Reference proteome</keyword>
<keyword evidence="5" id="KW-0539">Nucleus</keyword>
<evidence type="ECO:0000256" key="5">
    <source>
        <dbReference type="ARBA" id="ARBA00023242"/>
    </source>
</evidence>
<comment type="caution">
    <text evidence="9">The sequence shown here is derived from an EMBL/GenBank/DDBJ whole genome shotgun (WGS) entry which is preliminary data.</text>
</comment>